<dbReference type="AlphaFoldDB" id="A0A2K1YFD2"/>
<feature type="transmembrane region" description="Helical" evidence="2">
    <location>
        <begin position="29"/>
        <end position="49"/>
    </location>
</feature>
<keyword evidence="4" id="KW-1185">Reference proteome</keyword>
<reference evidence="3 4" key="1">
    <citation type="journal article" date="2006" name="Science">
        <title>The genome of black cottonwood, Populus trichocarpa (Torr. &amp; Gray).</title>
        <authorList>
            <person name="Tuskan G.A."/>
            <person name="Difazio S."/>
            <person name="Jansson S."/>
            <person name="Bohlmann J."/>
            <person name="Grigoriev I."/>
            <person name="Hellsten U."/>
            <person name="Putnam N."/>
            <person name="Ralph S."/>
            <person name="Rombauts S."/>
            <person name="Salamov A."/>
            <person name="Schein J."/>
            <person name="Sterck L."/>
            <person name="Aerts A."/>
            <person name="Bhalerao R.R."/>
            <person name="Bhalerao R.P."/>
            <person name="Blaudez D."/>
            <person name="Boerjan W."/>
            <person name="Brun A."/>
            <person name="Brunner A."/>
            <person name="Busov V."/>
            <person name="Campbell M."/>
            <person name="Carlson J."/>
            <person name="Chalot M."/>
            <person name="Chapman J."/>
            <person name="Chen G.L."/>
            <person name="Cooper D."/>
            <person name="Coutinho P.M."/>
            <person name="Couturier J."/>
            <person name="Covert S."/>
            <person name="Cronk Q."/>
            <person name="Cunningham R."/>
            <person name="Davis J."/>
            <person name="Degroeve S."/>
            <person name="Dejardin A."/>
            <person name="Depamphilis C."/>
            <person name="Detter J."/>
            <person name="Dirks B."/>
            <person name="Dubchak I."/>
            <person name="Duplessis S."/>
            <person name="Ehlting J."/>
            <person name="Ellis B."/>
            <person name="Gendler K."/>
            <person name="Goodstein D."/>
            <person name="Gribskov M."/>
            <person name="Grimwood J."/>
            <person name="Groover A."/>
            <person name="Gunter L."/>
            <person name="Hamberger B."/>
            <person name="Heinze B."/>
            <person name="Helariutta Y."/>
            <person name="Henrissat B."/>
            <person name="Holligan D."/>
            <person name="Holt R."/>
            <person name="Huang W."/>
            <person name="Islam-Faridi N."/>
            <person name="Jones S."/>
            <person name="Jones-Rhoades M."/>
            <person name="Jorgensen R."/>
            <person name="Joshi C."/>
            <person name="Kangasjarvi J."/>
            <person name="Karlsson J."/>
            <person name="Kelleher C."/>
            <person name="Kirkpatrick R."/>
            <person name="Kirst M."/>
            <person name="Kohler A."/>
            <person name="Kalluri U."/>
            <person name="Larimer F."/>
            <person name="Leebens-Mack J."/>
            <person name="Leple J.C."/>
            <person name="Locascio P."/>
            <person name="Lou Y."/>
            <person name="Lucas S."/>
            <person name="Martin F."/>
            <person name="Montanini B."/>
            <person name="Napoli C."/>
            <person name="Nelson D.R."/>
            <person name="Nelson C."/>
            <person name="Nieminen K."/>
            <person name="Nilsson O."/>
            <person name="Pereda V."/>
            <person name="Peter G."/>
            <person name="Philippe R."/>
            <person name="Pilate G."/>
            <person name="Poliakov A."/>
            <person name="Razumovskaya J."/>
            <person name="Richardson P."/>
            <person name="Rinaldi C."/>
            <person name="Ritland K."/>
            <person name="Rouze P."/>
            <person name="Ryaboy D."/>
            <person name="Schmutz J."/>
            <person name="Schrader J."/>
            <person name="Segerman B."/>
            <person name="Shin H."/>
            <person name="Siddiqui A."/>
            <person name="Sterky F."/>
            <person name="Terry A."/>
            <person name="Tsai C.J."/>
            <person name="Uberbacher E."/>
            <person name="Unneberg P."/>
            <person name="Vahala J."/>
            <person name="Wall K."/>
            <person name="Wessler S."/>
            <person name="Yang G."/>
            <person name="Yin T."/>
            <person name="Douglas C."/>
            <person name="Marra M."/>
            <person name="Sandberg G."/>
            <person name="Van de Peer Y."/>
            <person name="Rokhsar D."/>
        </authorList>
    </citation>
    <scope>NUCLEOTIDE SEQUENCE [LARGE SCALE GENOMIC DNA]</scope>
    <source>
        <strain evidence="4">cv. Nisqually</strain>
    </source>
</reference>
<accession>A0A2K1YFD2</accession>
<keyword evidence="2" id="KW-0472">Membrane</keyword>
<keyword evidence="2" id="KW-1133">Transmembrane helix</keyword>
<dbReference type="PANTHER" id="PTHR37746">
    <property type="entry name" value="TRANSMEMBRANE PROTEIN"/>
    <property type="match status" value="1"/>
</dbReference>
<name>A0A2K1YFD2_POPTR</name>
<evidence type="ECO:0000313" key="4">
    <source>
        <dbReference type="Proteomes" id="UP000006729"/>
    </source>
</evidence>
<evidence type="ECO:0000256" key="2">
    <source>
        <dbReference type="SAM" id="Phobius"/>
    </source>
</evidence>
<evidence type="ECO:0000256" key="1">
    <source>
        <dbReference type="SAM" id="MobiDB-lite"/>
    </source>
</evidence>
<dbReference type="FunCoup" id="A0A2K1YFD2">
    <property type="interactions" value="192"/>
</dbReference>
<gene>
    <name evidence="3" type="ORF">POPTR_011G042600</name>
</gene>
<evidence type="ECO:0000313" key="3">
    <source>
        <dbReference type="EMBL" id="PNT11741.1"/>
    </source>
</evidence>
<evidence type="ECO:0008006" key="5">
    <source>
        <dbReference type="Google" id="ProtNLM"/>
    </source>
</evidence>
<dbReference type="Proteomes" id="UP000006729">
    <property type="component" value="Chromosome 11"/>
</dbReference>
<dbReference type="PANTHER" id="PTHR37746:SF1">
    <property type="entry name" value="TRANSMEMBRANE PROTEIN"/>
    <property type="match status" value="1"/>
</dbReference>
<protein>
    <recommendedName>
        <fullName evidence="5">Transmembrane protein</fullName>
    </recommendedName>
</protein>
<keyword evidence="2" id="KW-0812">Transmembrane</keyword>
<feature type="transmembrane region" description="Helical" evidence="2">
    <location>
        <begin position="55"/>
        <end position="72"/>
    </location>
</feature>
<feature type="region of interest" description="Disordered" evidence="1">
    <location>
        <begin position="154"/>
        <end position="173"/>
    </location>
</feature>
<sequence length="274" mass="30842">MEENENLSWELNSNTISFLIIEIMTSINLSFNPLFSCIITLYTLILLYFPQALKLSISPILTITLTILLFVLRLGAIQRHQLSVTESDKAIQIKQDKGTHFGEASSSSFLTHVDKWVASQSADPGRFDPDPNLDFEVSFVEWDVRAPLKVINEEYEGEEGEDPNEKDAGQDPTRFGGLERYPSLAMCYPETDSDSDSEGGFSVAGEWDSLDRFCFKWEEEDREGLLIEIALDSDNKEDTGPDLDAGLNFHVEEDNLIEIDISPAKNDKMFPGEV</sequence>
<organism evidence="3 4">
    <name type="scientific">Populus trichocarpa</name>
    <name type="common">Western balsam poplar</name>
    <name type="synonym">Populus balsamifera subsp. trichocarpa</name>
    <dbReference type="NCBI Taxonomy" id="3694"/>
    <lineage>
        <taxon>Eukaryota</taxon>
        <taxon>Viridiplantae</taxon>
        <taxon>Streptophyta</taxon>
        <taxon>Embryophyta</taxon>
        <taxon>Tracheophyta</taxon>
        <taxon>Spermatophyta</taxon>
        <taxon>Magnoliopsida</taxon>
        <taxon>eudicotyledons</taxon>
        <taxon>Gunneridae</taxon>
        <taxon>Pentapetalae</taxon>
        <taxon>rosids</taxon>
        <taxon>fabids</taxon>
        <taxon>Malpighiales</taxon>
        <taxon>Salicaceae</taxon>
        <taxon>Saliceae</taxon>
        <taxon>Populus</taxon>
    </lineage>
</organism>
<proteinExistence type="predicted"/>
<dbReference type="EMBL" id="CM009300">
    <property type="protein sequence ID" value="PNT11741.1"/>
    <property type="molecule type" value="Genomic_DNA"/>
</dbReference>
<dbReference type="InParanoid" id="A0A2K1YFD2"/>